<reference evidence="2 3" key="1">
    <citation type="submission" date="2024-09" db="EMBL/GenBank/DDBJ databases">
        <authorList>
            <person name="Lee S.D."/>
        </authorList>
    </citation>
    <scope>NUCLEOTIDE SEQUENCE [LARGE SCALE GENOMIC DNA]</scope>
    <source>
        <strain evidence="2 3">N1-5</strain>
    </source>
</reference>
<name>A0ABV6UR32_9ACTN</name>
<dbReference type="EMBL" id="JBHEZZ010000012">
    <property type="protein sequence ID" value="MFC1403922.1"/>
    <property type="molecule type" value="Genomic_DNA"/>
</dbReference>
<gene>
    <name evidence="2" type="ORF">ACEZDJ_21755</name>
</gene>
<organism evidence="2 3">
    <name type="scientific">Streptacidiphilus cavernicola</name>
    <dbReference type="NCBI Taxonomy" id="3342716"/>
    <lineage>
        <taxon>Bacteria</taxon>
        <taxon>Bacillati</taxon>
        <taxon>Actinomycetota</taxon>
        <taxon>Actinomycetes</taxon>
        <taxon>Kitasatosporales</taxon>
        <taxon>Streptomycetaceae</taxon>
        <taxon>Streptacidiphilus</taxon>
    </lineage>
</organism>
<accession>A0ABV6UR32</accession>
<protein>
    <submittedName>
        <fullName evidence="2">Uncharacterized protein</fullName>
    </submittedName>
</protein>
<dbReference type="RefSeq" id="WP_030252447.1">
    <property type="nucleotide sequence ID" value="NZ_JBHEZZ010000012.1"/>
</dbReference>
<proteinExistence type="predicted"/>
<sequence length="62" mass="6884">MTTAAIALVLIALLAYALERNHRRQQGPSSSLSGSRVGPPDRDLQRIAAELAQRRFDAETHW</sequence>
<dbReference type="Proteomes" id="UP001592528">
    <property type="component" value="Unassembled WGS sequence"/>
</dbReference>
<evidence type="ECO:0000256" key="1">
    <source>
        <dbReference type="SAM" id="MobiDB-lite"/>
    </source>
</evidence>
<keyword evidence="3" id="KW-1185">Reference proteome</keyword>
<evidence type="ECO:0000313" key="2">
    <source>
        <dbReference type="EMBL" id="MFC1403922.1"/>
    </source>
</evidence>
<evidence type="ECO:0000313" key="3">
    <source>
        <dbReference type="Proteomes" id="UP001592528"/>
    </source>
</evidence>
<comment type="caution">
    <text evidence="2">The sequence shown here is derived from an EMBL/GenBank/DDBJ whole genome shotgun (WGS) entry which is preliminary data.</text>
</comment>
<feature type="region of interest" description="Disordered" evidence="1">
    <location>
        <begin position="22"/>
        <end position="43"/>
    </location>
</feature>